<sequence>MCKVFFTLLSSTILPPVQDTWGNDSLAISSFVRASKLVPSLPHRTAAEKEILHSAGRSGCPVRLYINSSLFLCKISCVLAYRKFAAELCAWDNPNTYRSTRSLLPTHSLPFSTPLLC</sequence>
<reference evidence="1" key="1">
    <citation type="submission" date="2023-06" db="EMBL/GenBank/DDBJ databases">
        <authorList>
            <consortium name="Lawrence Berkeley National Laboratory"/>
            <person name="Ahrendt S."/>
            <person name="Sahu N."/>
            <person name="Indic B."/>
            <person name="Wong-Bajracharya J."/>
            <person name="Merenyi Z."/>
            <person name="Ke H.-M."/>
            <person name="Monk M."/>
            <person name="Kocsube S."/>
            <person name="Drula E."/>
            <person name="Lipzen A."/>
            <person name="Balint B."/>
            <person name="Henrissat B."/>
            <person name="Andreopoulos B."/>
            <person name="Martin F.M."/>
            <person name="Harder C.B."/>
            <person name="Rigling D."/>
            <person name="Ford K.L."/>
            <person name="Foster G.D."/>
            <person name="Pangilinan J."/>
            <person name="Papanicolaou A."/>
            <person name="Barry K."/>
            <person name="LaButti K."/>
            <person name="Viragh M."/>
            <person name="Koriabine M."/>
            <person name="Yan M."/>
            <person name="Riley R."/>
            <person name="Champramary S."/>
            <person name="Plett K.L."/>
            <person name="Tsai I.J."/>
            <person name="Slot J."/>
            <person name="Sipos G."/>
            <person name="Plett J."/>
            <person name="Nagy L.G."/>
            <person name="Grigoriev I.V."/>
        </authorList>
    </citation>
    <scope>NUCLEOTIDE SEQUENCE</scope>
    <source>
        <strain evidence="1">FPL87.14</strain>
    </source>
</reference>
<evidence type="ECO:0000313" key="1">
    <source>
        <dbReference type="EMBL" id="KAK0447128.1"/>
    </source>
</evidence>
<comment type="caution">
    <text evidence="1">The sequence shown here is derived from an EMBL/GenBank/DDBJ whole genome shotgun (WGS) entry which is preliminary data.</text>
</comment>
<keyword evidence="2" id="KW-1185">Reference proteome</keyword>
<organism evidence="1 2">
    <name type="scientific">Armillaria borealis</name>
    <dbReference type="NCBI Taxonomy" id="47425"/>
    <lineage>
        <taxon>Eukaryota</taxon>
        <taxon>Fungi</taxon>
        <taxon>Dikarya</taxon>
        <taxon>Basidiomycota</taxon>
        <taxon>Agaricomycotina</taxon>
        <taxon>Agaricomycetes</taxon>
        <taxon>Agaricomycetidae</taxon>
        <taxon>Agaricales</taxon>
        <taxon>Marasmiineae</taxon>
        <taxon>Physalacriaceae</taxon>
        <taxon>Armillaria</taxon>
    </lineage>
</organism>
<evidence type="ECO:0000313" key="2">
    <source>
        <dbReference type="Proteomes" id="UP001175226"/>
    </source>
</evidence>
<dbReference type="AlphaFoldDB" id="A0AA39JQV2"/>
<proteinExistence type="predicted"/>
<dbReference type="EMBL" id="JAUEPT010000012">
    <property type="protein sequence ID" value="KAK0447128.1"/>
    <property type="molecule type" value="Genomic_DNA"/>
</dbReference>
<dbReference type="Proteomes" id="UP001175226">
    <property type="component" value="Unassembled WGS sequence"/>
</dbReference>
<protein>
    <submittedName>
        <fullName evidence="1">Uncharacterized protein</fullName>
    </submittedName>
</protein>
<gene>
    <name evidence="1" type="ORF">EV421DRAFT_1788763</name>
</gene>
<accession>A0AA39JQV2</accession>
<name>A0AA39JQV2_9AGAR</name>